<dbReference type="InterPro" id="IPR009057">
    <property type="entry name" value="Homeodomain-like_sf"/>
</dbReference>
<reference evidence="5 6" key="1">
    <citation type="submission" date="2019-10" db="EMBL/GenBank/DDBJ databases">
        <title>Description of Paenibacillus humi sp. nov.</title>
        <authorList>
            <person name="Carlier A."/>
            <person name="Qi S."/>
        </authorList>
    </citation>
    <scope>NUCLEOTIDE SEQUENCE [LARGE SCALE GENOMIC DNA]</scope>
    <source>
        <strain evidence="5 6">LMG 31461</strain>
    </source>
</reference>
<dbReference type="SUPFAM" id="SSF46689">
    <property type="entry name" value="Homeodomain-like"/>
    <property type="match status" value="2"/>
</dbReference>
<organism evidence="5 6">
    <name type="scientific">Paenibacillus plantarum</name>
    <dbReference type="NCBI Taxonomy" id="2654975"/>
    <lineage>
        <taxon>Bacteria</taxon>
        <taxon>Bacillati</taxon>
        <taxon>Bacillota</taxon>
        <taxon>Bacilli</taxon>
        <taxon>Bacillales</taxon>
        <taxon>Paenibacillaceae</taxon>
        <taxon>Paenibacillus</taxon>
    </lineage>
</organism>
<dbReference type="PANTHER" id="PTHR43280">
    <property type="entry name" value="ARAC-FAMILY TRANSCRIPTIONAL REGULATOR"/>
    <property type="match status" value="1"/>
</dbReference>
<comment type="caution">
    <text evidence="5">The sequence shown here is derived from an EMBL/GenBank/DDBJ whole genome shotgun (WGS) entry which is preliminary data.</text>
</comment>
<dbReference type="InterPro" id="IPR018062">
    <property type="entry name" value="HTH_AraC-typ_CS"/>
</dbReference>
<dbReference type="Gene3D" id="1.10.10.60">
    <property type="entry name" value="Homeodomain-like"/>
    <property type="match status" value="2"/>
</dbReference>
<dbReference type="Pfam" id="PF12833">
    <property type="entry name" value="HTH_18"/>
    <property type="match status" value="1"/>
</dbReference>
<evidence type="ECO:0000313" key="6">
    <source>
        <dbReference type="Proteomes" id="UP000653578"/>
    </source>
</evidence>
<dbReference type="SMART" id="SM00342">
    <property type="entry name" value="HTH_ARAC"/>
    <property type="match status" value="1"/>
</dbReference>
<sequence>MLDINALAAHYTGRIVTVAGVFKAAIPANSTYHSYTKERRTPTSGYVFIVRGSGSFIFNETTYSLQAGMVVHGGPQMTLTMKTEDSELEYILVRYSLEDVASTVQPAHPSLTNDHFQLEPGANPILSEHLNQLYESFFTPGNMALIRTGFLFNMLIYELFASCLNRLNGNSKDMIALAQDYIHNHYMDTLNLQKLADIHGTSPKSFSYFFKKYTGVFPIDYLIQHRMKRAQELLMLGNYSIKQVAASVGYEDALYFSRLYKKHYGYTPSQSQRN</sequence>
<evidence type="ECO:0000313" key="5">
    <source>
        <dbReference type="EMBL" id="NOU65694.1"/>
    </source>
</evidence>
<dbReference type="InterPro" id="IPR020449">
    <property type="entry name" value="Tscrpt_reg_AraC-type_HTH"/>
</dbReference>
<evidence type="ECO:0000256" key="3">
    <source>
        <dbReference type="ARBA" id="ARBA00023163"/>
    </source>
</evidence>
<proteinExistence type="predicted"/>
<feature type="domain" description="HTH araC/xylS-type" evidence="4">
    <location>
        <begin position="176"/>
        <end position="274"/>
    </location>
</feature>
<keyword evidence="3" id="KW-0804">Transcription</keyword>
<evidence type="ECO:0000259" key="4">
    <source>
        <dbReference type="PROSITE" id="PS01124"/>
    </source>
</evidence>
<keyword evidence="2" id="KW-0238">DNA-binding</keyword>
<dbReference type="RefSeq" id="WP_171631773.1">
    <property type="nucleotide sequence ID" value="NZ_WHNY01000056.1"/>
</dbReference>
<dbReference type="InterPro" id="IPR018060">
    <property type="entry name" value="HTH_AraC"/>
</dbReference>
<evidence type="ECO:0000256" key="2">
    <source>
        <dbReference type="ARBA" id="ARBA00023125"/>
    </source>
</evidence>
<accession>A0ABX1XBF6</accession>
<evidence type="ECO:0000256" key="1">
    <source>
        <dbReference type="ARBA" id="ARBA00023015"/>
    </source>
</evidence>
<dbReference type="Proteomes" id="UP000653578">
    <property type="component" value="Unassembled WGS sequence"/>
</dbReference>
<dbReference type="PRINTS" id="PR00032">
    <property type="entry name" value="HTHARAC"/>
</dbReference>
<dbReference type="PROSITE" id="PS00041">
    <property type="entry name" value="HTH_ARAC_FAMILY_1"/>
    <property type="match status" value="1"/>
</dbReference>
<dbReference type="PROSITE" id="PS01124">
    <property type="entry name" value="HTH_ARAC_FAMILY_2"/>
    <property type="match status" value="1"/>
</dbReference>
<keyword evidence="6" id="KW-1185">Reference proteome</keyword>
<dbReference type="SUPFAM" id="SSF51215">
    <property type="entry name" value="Regulatory protein AraC"/>
    <property type="match status" value="1"/>
</dbReference>
<dbReference type="EMBL" id="WHNY01000056">
    <property type="protein sequence ID" value="NOU65694.1"/>
    <property type="molecule type" value="Genomic_DNA"/>
</dbReference>
<protein>
    <submittedName>
        <fullName evidence="5">Helix-turn-helix domain-containing protein</fullName>
    </submittedName>
</protein>
<name>A0ABX1XBF6_9BACL</name>
<gene>
    <name evidence="5" type="ORF">GC096_16795</name>
</gene>
<dbReference type="PANTHER" id="PTHR43280:SF2">
    <property type="entry name" value="HTH-TYPE TRANSCRIPTIONAL REGULATOR EXSA"/>
    <property type="match status" value="1"/>
</dbReference>
<dbReference type="InterPro" id="IPR037923">
    <property type="entry name" value="HTH-like"/>
</dbReference>
<keyword evidence="1" id="KW-0805">Transcription regulation</keyword>